<keyword evidence="3" id="KW-1185">Reference proteome</keyword>
<gene>
    <name evidence="2" type="ORF">HNQ66_000188</name>
</gene>
<protein>
    <submittedName>
        <fullName evidence="2">Uncharacterized protein</fullName>
    </submittedName>
</protein>
<name>A0A7W7YR51_9HYPH</name>
<sequence>MKPNEADFVNEALSSEEIEALDAPEATQEPEPQPDSVSDTTKPDTQQPEADQPKMVDVRALQESRAAERELREQMAREREERIRLEERTNQMLQRIEESRQPAKQVPDKETDPLAFYEYEIQQLREQNEQFQAAERQRQEAAQQQQAVQQTLDEAGFILDQAMAKYPDVKDAFDHSVNATREGLKKQGLYGAQLEQAMQRHIYEYASRAPRDADQMAEFVRANGRYWGWSAPAPAPAQPSVQDLAQRQERHMSLGGVAGGEAPKPLDAKALAQMSDAEFNKLMSTVAGRKQIDEIMGS</sequence>
<dbReference type="EMBL" id="JACHIK010000001">
    <property type="protein sequence ID" value="MBB5040810.1"/>
    <property type="molecule type" value="Genomic_DNA"/>
</dbReference>
<feature type="compositionally biased region" description="Polar residues" evidence="1">
    <location>
        <begin position="35"/>
        <end position="49"/>
    </location>
</feature>
<feature type="compositionally biased region" description="Basic and acidic residues" evidence="1">
    <location>
        <begin position="51"/>
        <end position="85"/>
    </location>
</feature>
<accession>A0A7W7YR51</accession>
<evidence type="ECO:0000313" key="2">
    <source>
        <dbReference type="EMBL" id="MBB5040810.1"/>
    </source>
</evidence>
<evidence type="ECO:0000313" key="3">
    <source>
        <dbReference type="Proteomes" id="UP000535406"/>
    </source>
</evidence>
<reference evidence="2 3" key="1">
    <citation type="submission" date="2020-08" db="EMBL/GenBank/DDBJ databases">
        <title>Genomic Encyclopedia of Type Strains, Phase IV (KMG-IV): sequencing the most valuable type-strain genomes for metagenomic binning, comparative biology and taxonomic classification.</title>
        <authorList>
            <person name="Goeker M."/>
        </authorList>
    </citation>
    <scope>NUCLEOTIDE SEQUENCE [LARGE SCALE GENOMIC DNA]</scope>
    <source>
        <strain evidence="2 3">DSM 21319</strain>
    </source>
</reference>
<comment type="caution">
    <text evidence="2">The sequence shown here is derived from an EMBL/GenBank/DDBJ whole genome shotgun (WGS) entry which is preliminary data.</text>
</comment>
<feature type="region of interest" description="Disordered" evidence="1">
    <location>
        <begin position="1"/>
        <end position="85"/>
    </location>
</feature>
<dbReference type="RefSeq" id="WP_184139937.1">
    <property type="nucleotide sequence ID" value="NZ_JACHIK010000001.1"/>
</dbReference>
<evidence type="ECO:0000256" key="1">
    <source>
        <dbReference type="SAM" id="MobiDB-lite"/>
    </source>
</evidence>
<proteinExistence type="predicted"/>
<dbReference type="Proteomes" id="UP000535406">
    <property type="component" value="Unassembled WGS sequence"/>
</dbReference>
<dbReference type="AlphaFoldDB" id="A0A7W7YR51"/>
<organism evidence="2 3">
    <name type="scientific">Shinella fusca</name>
    <dbReference type="NCBI Taxonomy" id="544480"/>
    <lineage>
        <taxon>Bacteria</taxon>
        <taxon>Pseudomonadati</taxon>
        <taxon>Pseudomonadota</taxon>
        <taxon>Alphaproteobacteria</taxon>
        <taxon>Hyphomicrobiales</taxon>
        <taxon>Rhizobiaceae</taxon>
        <taxon>Shinella</taxon>
    </lineage>
</organism>